<accession>A0A0R3PI83</accession>
<dbReference type="Proteomes" id="UP000267027">
    <property type="component" value="Unassembled WGS sequence"/>
</dbReference>
<dbReference type="OMA" id="PRAQYGY"/>
<feature type="region of interest" description="Disordered" evidence="1">
    <location>
        <begin position="80"/>
        <end position="112"/>
    </location>
</feature>
<feature type="region of interest" description="Disordered" evidence="1">
    <location>
        <begin position="1"/>
        <end position="24"/>
    </location>
</feature>
<dbReference type="OrthoDB" id="5860020at2759"/>
<evidence type="ECO:0000313" key="3">
    <source>
        <dbReference type="Proteomes" id="UP000267027"/>
    </source>
</evidence>
<organism evidence="4">
    <name type="scientific">Angiostrongylus costaricensis</name>
    <name type="common">Nematode worm</name>
    <dbReference type="NCBI Taxonomy" id="334426"/>
    <lineage>
        <taxon>Eukaryota</taxon>
        <taxon>Metazoa</taxon>
        <taxon>Ecdysozoa</taxon>
        <taxon>Nematoda</taxon>
        <taxon>Chromadorea</taxon>
        <taxon>Rhabditida</taxon>
        <taxon>Rhabditina</taxon>
        <taxon>Rhabditomorpha</taxon>
        <taxon>Strongyloidea</taxon>
        <taxon>Metastrongylidae</taxon>
        <taxon>Angiostrongylus</taxon>
    </lineage>
</organism>
<gene>
    <name evidence="2" type="ORF">ACOC_LOCUS4061</name>
</gene>
<dbReference type="EMBL" id="UYYA01001879">
    <property type="protein sequence ID" value="VDM55646.1"/>
    <property type="molecule type" value="Genomic_DNA"/>
</dbReference>
<proteinExistence type="predicted"/>
<feature type="compositionally biased region" description="Basic and acidic residues" evidence="1">
    <location>
        <begin position="80"/>
        <end position="97"/>
    </location>
</feature>
<protein>
    <submittedName>
        <fullName evidence="4">Velvet domain-containing protein</fullName>
    </submittedName>
</protein>
<dbReference type="WBParaSite" id="ACOC_0000406001-mRNA-1">
    <property type="protein sequence ID" value="ACOC_0000406001-mRNA-1"/>
    <property type="gene ID" value="ACOC_0000406001"/>
</dbReference>
<feature type="compositionally biased region" description="Polar residues" evidence="1">
    <location>
        <begin position="103"/>
        <end position="112"/>
    </location>
</feature>
<dbReference type="STRING" id="334426.A0A0R3PI83"/>
<evidence type="ECO:0000313" key="2">
    <source>
        <dbReference type="EMBL" id="VDM55646.1"/>
    </source>
</evidence>
<reference evidence="4" key="1">
    <citation type="submission" date="2017-02" db="UniProtKB">
        <authorList>
            <consortium name="WormBaseParasite"/>
        </authorList>
    </citation>
    <scope>IDENTIFICATION</scope>
</reference>
<evidence type="ECO:0000313" key="4">
    <source>
        <dbReference type="WBParaSite" id="ACOC_0000406001-mRNA-1"/>
    </source>
</evidence>
<keyword evidence="3" id="KW-1185">Reference proteome</keyword>
<reference evidence="2 3" key="2">
    <citation type="submission" date="2018-11" db="EMBL/GenBank/DDBJ databases">
        <authorList>
            <consortium name="Pathogen Informatics"/>
        </authorList>
    </citation>
    <scope>NUCLEOTIDE SEQUENCE [LARGE SCALE GENOMIC DNA]</scope>
    <source>
        <strain evidence="2 3">Costa Rica</strain>
    </source>
</reference>
<evidence type="ECO:0000256" key="1">
    <source>
        <dbReference type="SAM" id="MobiDB-lite"/>
    </source>
</evidence>
<name>A0A0R3PI83_ANGCS</name>
<dbReference type="AlphaFoldDB" id="A0A0R3PI83"/>
<sequence>MDLSPVFSKLFPVPPDTGTPQQIPRGQYGFPVPPALRPHAEPPQGIPYPNALSMHKLRSNHAAHPSRNFEVHPMHHEIRHVVPPSDSRRPDQEEVRGKKWNGYDNSRVSHRQTSTGILSFPTARVPRTASKAMVSSTKAPGGGTIVSSRDENGQIRVRVEYNRDEMLHFAHSPYAVLPPACLKDLVINTPQILSRFPQRHGVNLSLSCKAEK</sequence>